<protein>
    <recommendedName>
        <fullName evidence="2">Gamma-glutamylcyclotransferase AIG2-like domain-containing protein</fullName>
    </recommendedName>
</protein>
<gene>
    <name evidence="3" type="ORF">VMCG_01609</name>
</gene>
<evidence type="ECO:0000313" key="4">
    <source>
        <dbReference type="Proteomes" id="UP000283895"/>
    </source>
</evidence>
<evidence type="ECO:0000313" key="3">
    <source>
        <dbReference type="EMBL" id="ROW10627.1"/>
    </source>
</evidence>
<evidence type="ECO:0000259" key="2">
    <source>
        <dbReference type="Pfam" id="PF06094"/>
    </source>
</evidence>
<proteinExistence type="predicted"/>
<feature type="domain" description="Gamma-glutamylcyclotransferase AIG2-like" evidence="2">
    <location>
        <begin position="75"/>
        <end position="135"/>
    </location>
</feature>
<dbReference type="STRING" id="356882.A0A423X446"/>
<dbReference type="AlphaFoldDB" id="A0A423X446"/>
<dbReference type="Pfam" id="PF06094">
    <property type="entry name" value="GGACT"/>
    <property type="match status" value="1"/>
</dbReference>
<reference evidence="3 4" key="1">
    <citation type="submission" date="2015-09" db="EMBL/GenBank/DDBJ databases">
        <title>Host preference determinants of Valsa canker pathogens revealed by comparative genomics.</title>
        <authorList>
            <person name="Yin Z."/>
            <person name="Huang L."/>
        </authorList>
    </citation>
    <scope>NUCLEOTIDE SEQUENCE [LARGE SCALE GENOMIC DNA]</scope>
    <source>
        <strain evidence="3 4">03-1</strain>
    </source>
</reference>
<sequence length="144" mass="15821">MDQGSHDEPDEPTARSQFPPVESRDAVQMEAHKEAMLEMLRSNTEYMDSVTRLHRDPDLEAAGDTSSKLPPPPNFFFYGSLMDPDVLQVIAEISSNAPAATGEPELHRASIKGFRLKMWGVYPTLVPGSAEDTVQAGHVLAGRE</sequence>
<dbReference type="CDD" id="cd06661">
    <property type="entry name" value="GGCT_like"/>
    <property type="match status" value="1"/>
</dbReference>
<name>A0A423X446_9PEZI</name>
<keyword evidence="4" id="KW-1185">Reference proteome</keyword>
<accession>A0A423X446</accession>
<dbReference type="Gene3D" id="3.10.490.10">
    <property type="entry name" value="Gamma-glutamyl cyclotransferase-like"/>
    <property type="match status" value="1"/>
</dbReference>
<dbReference type="InterPro" id="IPR013024">
    <property type="entry name" value="GGCT-like"/>
</dbReference>
<dbReference type="InterPro" id="IPR009288">
    <property type="entry name" value="AIG2-like_dom"/>
</dbReference>
<comment type="caution">
    <text evidence="3">The sequence shown here is derived from an EMBL/GenBank/DDBJ whole genome shotgun (WGS) entry which is preliminary data.</text>
</comment>
<dbReference type="Proteomes" id="UP000283895">
    <property type="component" value="Unassembled WGS sequence"/>
</dbReference>
<organism evidence="3 4">
    <name type="scientific">Cytospora schulzeri</name>
    <dbReference type="NCBI Taxonomy" id="448051"/>
    <lineage>
        <taxon>Eukaryota</taxon>
        <taxon>Fungi</taxon>
        <taxon>Dikarya</taxon>
        <taxon>Ascomycota</taxon>
        <taxon>Pezizomycotina</taxon>
        <taxon>Sordariomycetes</taxon>
        <taxon>Sordariomycetidae</taxon>
        <taxon>Diaporthales</taxon>
        <taxon>Cytosporaceae</taxon>
        <taxon>Cytospora</taxon>
    </lineage>
</organism>
<evidence type="ECO:0000256" key="1">
    <source>
        <dbReference type="SAM" id="MobiDB-lite"/>
    </source>
</evidence>
<dbReference type="EMBL" id="LKEA01000003">
    <property type="protein sequence ID" value="ROW10627.1"/>
    <property type="molecule type" value="Genomic_DNA"/>
</dbReference>
<dbReference type="OrthoDB" id="3262926at2759"/>
<feature type="region of interest" description="Disordered" evidence="1">
    <location>
        <begin position="1"/>
        <end position="29"/>
    </location>
</feature>